<evidence type="ECO:0000313" key="1">
    <source>
        <dbReference type="EMBL" id="CAD8199176.1"/>
    </source>
</evidence>
<dbReference type="AlphaFoldDB" id="A0A8S1XD41"/>
<organism evidence="1 2">
    <name type="scientific">Paramecium octaurelia</name>
    <dbReference type="NCBI Taxonomy" id="43137"/>
    <lineage>
        <taxon>Eukaryota</taxon>
        <taxon>Sar</taxon>
        <taxon>Alveolata</taxon>
        <taxon>Ciliophora</taxon>
        <taxon>Intramacronucleata</taxon>
        <taxon>Oligohymenophorea</taxon>
        <taxon>Peniculida</taxon>
        <taxon>Parameciidae</taxon>
        <taxon>Paramecium</taxon>
    </lineage>
</organism>
<evidence type="ECO:0000313" key="2">
    <source>
        <dbReference type="Proteomes" id="UP000683925"/>
    </source>
</evidence>
<name>A0A8S1XD41_PAROT</name>
<reference evidence="1" key="1">
    <citation type="submission" date="2021-01" db="EMBL/GenBank/DDBJ databases">
        <authorList>
            <consortium name="Genoscope - CEA"/>
            <person name="William W."/>
        </authorList>
    </citation>
    <scope>NUCLEOTIDE SEQUENCE</scope>
</reference>
<accession>A0A8S1XD41</accession>
<keyword evidence="2" id="KW-1185">Reference proteome</keyword>
<dbReference type="Proteomes" id="UP000683925">
    <property type="component" value="Unassembled WGS sequence"/>
</dbReference>
<comment type="caution">
    <text evidence="1">The sequence shown here is derived from an EMBL/GenBank/DDBJ whole genome shotgun (WGS) entry which is preliminary data.</text>
</comment>
<protein>
    <submittedName>
        <fullName evidence="1">Uncharacterized protein</fullName>
    </submittedName>
</protein>
<proteinExistence type="predicted"/>
<dbReference type="EMBL" id="CAJJDP010000118">
    <property type="protein sequence ID" value="CAD8199176.1"/>
    <property type="molecule type" value="Genomic_DNA"/>
</dbReference>
<sequence>MTSFERTYCQDHLALIDTTYQFYQSEQHSADSPPENAEIQTILDFDDTPTPITLSQKSHPLIPQTPSYSYSIYSDCLLIQQSSFDPSL</sequence>
<gene>
    <name evidence="1" type="ORF">POCTA_138.1.T1180198</name>
</gene>